<keyword evidence="1" id="KW-0808">Transferase</keyword>
<organism evidence="4">
    <name type="scientific">Leptolyngbya sp. NK1-12</name>
    <dbReference type="NCBI Taxonomy" id="2547451"/>
    <lineage>
        <taxon>Bacteria</taxon>
        <taxon>Bacillati</taxon>
        <taxon>Cyanobacteriota</taxon>
        <taxon>Cyanophyceae</taxon>
        <taxon>Leptolyngbyales</taxon>
        <taxon>Leptolyngbyaceae</taxon>
        <taxon>Leptolyngbya group</taxon>
        <taxon>Leptolyngbya</taxon>
    </lineage>
</organism>
<dbReference type="InterPro" id="IPR000182">
    <property type="entry name" value="GNAT_dom"/>
</dbReference>
<reference evidence="4" key="1">
    <citation type="submission" date="2020-05" db="EMBL/GenBank/DDBJ databases">
        <authorList>
            <person name="Zhu T."/>
            <person name="Keshari N."/>
            <person name="Lu X."/>
        </authorList>
    </citation>
    <scope>NUCLEOTIDE SEQUENCE</scope>
    <source>
        <strain evidence="4">NK1-12</strain>
    </source>
</reference>
<sequence>MNTPAASVQFRPAYPAEDDLIAQHFYQLWRDNDVTAGDIQPNWHAIILDFIQQARQTLSYQAFVVEVDQQVVGSAGCQLFAGLYPLVLADHYRQYGYIWGVYVEPTYRGQGFATTLTTLAIEHLRSLGCTRAILHASPSGKPVYTKLGFSESNEMRLDL</sequence>
<dbReference type="SUPFAM" id="SSF55729">
    <property type="entry name" value="Acyl-CoA N-acyltransferases (Nat)"/>
    <property type="match status" value="1"/>
</dbReference>
<dbReference type="GO" id="GO:0016747">
    <property type="term" value="F:acyltransferase activity, transferring groups other than amino-acyl groups"/>
    <property type="evidence" value="ECO:0007669"/>
    <property type="project" value="InterPro"/>
</dbReference>
<evidence type="ECO:0000256" key="2">
    <source>
        <dbReference type="ARBA" id="ARBA00023315"/>
    </source>
</evidence>
<dbReference type="InterPro" id="IPR016181">
    <property type="entry name" value="Acyl_CoA_acyltransferase"/>
</dbReference>
<gene>
    <name evidence="4" type="ORF">HJG54_01010</name>
</gene>
<dbReference type="RefSeq" id="WP_316432842.1">
    <property type="nucleotide sequence ID" value="NZ_CP053586.1"/>
</dbReference>
<proteinExistence type="predicted"/>
<dbReference type="AlphaFoldDB" id="A0AA97APH0"/>
<dbReference type="CDD" id="cd04301">
    <property type="entry name" value="NAT_SF"/>
    <property type="match status" value="1"/>
</dbReference>
<evidence type="ECO:0000259" key="3">
    <source>
        <dbReference type="PROSITE" id="PS51186"/>
    </source>
</evidence>
<dbReference type="EMBL" id="CP053586">
    <property type="protein sequence ID" value="WNZ21588.1"/>
    <property type="molecule type" value="Genomic_DNA"/>
</dbReference>
<dbReference type="PROSITE" id="PS51186">
    <property type="entry name" value="GNAT"/>
    <property type="match status" value="1"/>
</dbReference>
<accession>A0AA97APH0</accession>
<name>A0AA97APH0_9CYAN</name>
<feature type="domain" description="N-acetyltransferase" evidence="3">
    <location>
        <begin position="8"/>
        <end position="159"/>
    </location>
</feature>
<dbReference type="Gene3D" id="3.40.630.30">
    <property type="match status" value="1"/>
</dbReference>
<evidence type="ECO:0000313" key="4">
    <source>
        <dbReference type="EMBL" id="WNZ21588.1"/>
    </source>
</evidence>
<dbReference type="PANTHER" id="PTHR43877">
    <property type="entry name" value="AMINOALKYLPHOSPHONATE N-ACETYLTRANSFERASE-RELATED-RELATED"/>
    <property type="match status" value="1"/>
</dbReference>
<protein>
    <submittedName>
        <fullName evidence="4">GNAT family N-acetyltransferase</fullName>
    </submittedName>
</protein>
<dbReference type="Pfam" id="PF00583">
    <property type="entry name" value="Acetyltransf_1"/>
    <property type="match status" value="1"/>
</dbReference>
<evidence type="ECO:0000256" key="1">
    <source>
        <dbReference type="ARBA" id="ARBA00022679"/>
    </source>
</evidence>
<dbReference type="InterPro" id="IPR050832">
    <property type="entry name" value="Bact_Acetyltransf"/>
</dbReference>
<keyword evidence="2" id="KW-0012">Acyltransferase</keyword>